<evidence type="ECO:0000256" key="3">
    <source>
        <dbReference type="ARBA" id="ARBA00023002"/>
    </source>
</evidence>
<dbReference type="InterPro" id="IPR020471">
    <property type="entry name" value="AKR"/>
</dbReference>
<evidence type="ECO:0000313" key="13">
    <source>
        <dbReference type="EMBL" id="KAG7196270.1"/>
    </source>
</evidence>
<accession>A0A9P7VDP4</accession>
<organism evidence="13 14">
    <name type="scientific">Scheffersomyces spartinae</name>
    <dbReference type="NCBI Taxonomy" id="45513"/>
    <lineage>
        <taxon>Eukaryota</taxon>
        <taxon>Fungi</taxon>
        <taxon>Dikarya</taxon>
        <taxon>Ascomycota</taxon>
        <taxon>Saccharomycotina</taxon>
        <taxon>Pichiomycetes</taxon>
        <taxon>Debaryomycetaceae</taxon>
        <taxon>Scheffersomyces</taxon>
    </lineage>
</organism>
<evidence type="ECO:0000256" key="11">
    <source>
        <dbReference type="PIRSR" id="PIRSR000097-3"/>
    </source>
</evidence>
<dbReference type="Proteomes" id="UP000790833">
    <property type="component" value="Unassembled WGS sequence"/>
</dbReference>
<feature type="binding site" evidence="10">
    <location>
        <position position="114"/>
    </location>
    <ligand>
        <name>substrate</name>
    </ligand>
</feature>
<protein>
    <recommendedName>
        <fullName evidence="7">2-dehydropantolactone reductase</fullName>
        <ecNumber evidence="6">1.1.1.358</ecNumber>
    </recommendedName>
    <alternativeName>
        <fullName evidence="7">2-dehydropantolactone reductase</fullName>
    </alternativeName>
    <alternativeName>
        <fullName evidence="8">Ketopantoyl-lactone reductase</fullName>
    </alternativeName>
</protein>
<dbReference type="EC" id="1.1.1.358" evidence="6"/>
<feature type="active site" description="Proton donor" evidence="9">
    <location>
        <position position="58"/>
    </location>
</feature>
<dbReference type="GO" id="GO:0047011">
    <property type="term" value="F:2-dehydropantolactone reductase (A-specific) activity"/>
    <property type="evidence" value="ECO:0007669"/>
    <property type="project" value="UniProtKB-ARBA"/>
</dbReference>
<dbReference type="InterPro" id="IPR036812">
    <property type="entry name" value="NAD(P)_OxRdtase_dom_sf"/>
</dbReference>
<feature type="domain" description="NADP-dependent oxidoreductase" evidence="12">
    <location>
        <begin position="22"/>
        <end position="276"/>
    </location>
</feature>
<gene>
    <name evidence="13" type="ORF">KQ657_000285</name>
</gene>
<evidence type="ECO:0000313" key="14">
    <source>
        <dbReference type="Proteomes" id="UP000790833"/>
    </source>
</evidence>
<reference evidence="13" key="1">
    <citation type="submission" date="2021-03" db="EMBL/GenBank/DDBJ databases">
        <authorList>
            <person name="Palmer J.M."/>
        </authorList>
    </citation>
    <scope>NUCLEOTIDE SEQUENCE</scope>
    <source>
        <strain evidence="13">ARV_011</strain>
    </source>
</reference>
<keyword evidence="2" id="KW-0521">NADP</keyword>
<dbReference type="InterPro" id="IPR023210">
    <property type="entry name" value="NADP_OxRdtase_dom"/>
</dbReference>
<evidence type="ECO:0000256" key="10">
    <source>
        <dbReference type="PIRSR" id="PIRSR000097-2"/>
    </source>
</evidence>
<dbReference type="FunFam" id="3.20.20.100:FF:000002">
    <property type="entry name" value="2,5-diketo-D-gluconic acid reductase A"/>
    <property type="match status" value="1"/>
</dbReference>
<comment type="catalytic activity">
    <reaction evidence="5">
        <text>isatin + NADPH + H(+) = 3-hydroxyindolin-2-one + NADP(+)</text>
        <dbReference type="Rhea" id="RHEA:68608"/>
        <dbReference type="ChEBI" id="CHEBI:15378"/>
        <dbReference type="ChEBI" id="CHEBI:27539"/>
        <dbReference type="ChEBI" id="CHEBI:28536"/>
        <dbReference type="ChEBI" id="CHEBI:57783"/>
        <dbReference type="ChEBI" id="CHEBI:58349"/>
    </reaction>
</comment>
<dbReference type="RefSeq" id="XP_043051815.1">
    <property type="nucleotide sequence ID" value="XM_043191138.1"/>
</dbReference>
<keyword evidence="3" id="KW-0560">Oxidoreductase</keyword>
<dbReference type="InterPro" id="IPR018170">
    <property type="entry name" value="Aldo/ket_reductase_CS"/>
</dbReference>
<evidence type="ECO:0000256" key="5">
    <source>
        <dbReference type="ARBA" id="ARBA00051098"/>
    </source>
</evidence>
<evidence type="ECO:0000256" key="6">
    <source>
        <dbReference type="ARBA" id="ARBA00066965"/>
    </source>
</evidence>
<dbReference type="SUPFAM" id="SSF51430">
    <property type="entry name" value="NAD(P)-linked oxidoreductase"/>
    <property type="match status" value="1"/>
</dbReference>
<dbReference type="PROSITE" id="PS00798">
    <property type="entry name" value="ALDOKETO_REDUCTASE_1"/>
    <property type="match status" value="1"/>
</dbReference>
<dbReference type="GO" id="GO:0042180">
    <property type="term" value="P:ketone metabolic process"/>
    <property type="evidence" value="ECO:0007669"/>
    <property type="project" value="UniProtKB-ARBA"/>
</dbReference>
<dbReference type="Gene3D" id="3.20.20.100">
    <property type="entry name" value="NADP-dependent oxidoreductase domain"/>
    <property type="match status" value="1"/>
</dbReference>
<dbReference type="OrthoDB" id="416253at2759"/>
<comment type="caution">
    <text evidence="13">The sequence shown here is derived from an EMBL/GenBank/DDBJ whole genome shotgun (WGS) entry which is preliminary data.</text>
</comment>
<keyword evidence="14" id="KW-1185">Reference proteome</keyword>
<evidence type="ECO:0000256" key="8">
    <source>
        <dbReference type="ARBA" id="ARBA00081322"/>
    </source>
</evidence>
<comment type="catalytic activity">
    <reaction evidence="4">
        <text>(R)-pantolactone + NADP(+) = 2-dehydropantolactone + NADPH + H(+)</text>
        <dbReference type="Rhea" id="RHEA:18981"/>
        <dbReference type="ChEBI" id="CHEBI:15378"/>
        <dbReference type="ChEBI" id="CHEBI:16719"/>
        <dbReference type="ChEBI" id="CHEBI:18395"/>
        <dbReference type="ChEBI" id="CHEBI:57783"/>
        <dbReference type="ChEBI" id="CHEBI:58349"/>
        <dbReference type="EC" id="1.1.1.358"/>
    </reaction>
</comment>
<dbReference type="GeneID" id="66113659"/>
<dbReference type="PROSITE" id="PS00062">
    <property type="entry name" value="ALDOKETO_REDUCTASE_2"/>
    <property type="match status" value="1"/>
</dbReference>
<dbReference type="AlphaFoldDB" id="A0A9P7VDP4"/>
<dbReference type="PRINTS" id="PR00069">
    <property type="entry name" value="ALDKETRDTASE"/>
</dbReference>
<proteinExistence type="inferred from homology"/>
<evidence type="ECO:0000256" key="2">
    <source>
        <dbReference type="ARBA" id="ARBA00022857"/>
    </source>
</evidence>
<evidence type="ECO:0000256" key="9">
    <source>
        <dbReference type="PIRSR" id="PIRSR000097-1"/>
    </source>
</evidence>
<feature type="site" description="Lowers pKa of active site Tyr" evidence="11">
    <location>
        <position position="83"/>
    </location>
</feature>
<dbReference type="EMBL" id="JAHMUF010000001">
    <property type="protein sequence ID" value="KAG7196270.1"/>
    <property type="molecule type" value="Genomic_DNA"/>
</dbReference>
<sequence length="295" mass="33015">MTKISPCTKTYTLNSGYTIPAIGLGTFVADDGKESEVGDSVKFALQNGYRHIDAAMYYKNEEDVGRGIRESRVPREDIFVTTKNWNDERDDIEGALNASLARLGLEYLDLYLIHWPVSWKKGTEDVDETLDYITVYKKLQPLVKAGKVRSIGISNYSQPKIEKLLADPEVTIKPSVLQIEAHPLLPQPELFDYLTKENIIVESYSPLGANNAPLLRNETIIEIAEKNGVEPAMLLISWGVQRGAVVLPKSVKEARIISNLNTFTIPEDDFATLNNLANVEGVHRVVNPPWNDFVN</sequence>
<evidence type="ECO:0000256" key="4">
    <source>
        <dbReference type="ARBA" id="ARBA00050878"/>
    </source>
</evidence>
<dbReference type="PANTHER" id="PTHR43827:SF3">
    <property type="entry name" value="NADP-DEPENDENT OXIDOREDUCTASE DOMAIN-CONTAINING PROTEIN"/>
    <property type="match status" value="1"/>
</dbReference>
<evidence type="ECO:0000259" key="12">
    <source>
        <dbReference type="Pfam" id="PF00248"/>
    </source>
</evidence>
<dbReference type="Pfam" id="PF00248">
    <property type="entry name" value="Aldo_ket_red"/>
    <property type="match status" value="1"/>
</dbReference>
<evidence type="ECO:0000256" key="1">
    <source>
        <dbReference type="ARBA" id="ARBA00007905"/>
    </source>
</evidence>
<dbReference type="PIRSF" id="PIRSF000097">
    <property type="entry name" value="AKR"/>
    <property type="match status" value="1"/>
</dbReference>
<dbReference type="PANTHER" id="PTHR43827">
    <property type="entry name" value="2,5-DIKETO-D-GLUCONIC ACID REDUCTASE"/>
    <property type="match status" value="1"/>
</dbReference>
<name>A0A9P7VDP4_9ASCO</name>
<comment type="similarity">
    <text evidence="1">Belongs to the aldo/keto reductase family.</text>
</comment>
<evidence type="ECO:0000256" key="7">
    <source>
        <dbReference type="ARBA" id="ARBA00079693"/>
    </source>
</evidence>